<dbReference type="GO" id="GO:0006508">
    <property type="term" value="P:proteolysis"/>
    <property type="evidence" value="ECO:0007669"/>
    <property type="project" value="UniProtKB-KW"/>
</dbReference>
<comment type="similarity">
    <text evidence="3 8 10">Belongs to the peptidase S33 family.</text>
</comment>
<proteinExistence type="inferred from homology"/>
<keyword evidence="6 8" id="KW-0645">Protease</keyword>
<evidence type="ECO:0000256" key="5">
    <source>
        <dbReference type="ARBA" id="ARBA00022490"/>
    </source>
</evidence>
<keyword evidence="7 8" id="KW-0378">Hydrolase</keyword>
<dbReference type="PIRSF" id="PIRSF006431">
    <property type="entry name" value="Pept_S33"/>
    <property type="match status" value="1"/>
</dbReference>
<dbReference type="GO" id="GO:0005737">
    <property type="term" value="C:cytoplasm"/>
    <property type="evidence" value="ECO:0007669"/>
    <property type="project" value="UniProtKB-SubCell"/>
</dbReference>
<keyword evidence="5 8" id="KW-0963">Cytoplasm</keyword>
<dbReference type="EC" id="3.4.11.5" evidence="8 10"/>
<dbReference type="InterPro" id="IPR029058">
    <property type="entry name" value="AB_hydrolase_fold"/>
</dbReference>
<dbReference type="PANTHER" id="PTHR43722">
    <property type="entry name" value="PROLINE IMINOPEPTIDASE"/>
    <property type="match status" value="1"/>
</dbReference>
<dbReference type="InterPro" id="IPR002410">
    <property type="entry name" value="Peptidase_S33"/>
</dbReference>
<keyword evidence="4 8" id="KW-0031">Aminopeptidase</keyword>
<evidence type="ECO:0000313" key="13">
    <source>
        <dbReference type="Proteomes" id="UP000283374"/>
    </source>
</evidence>
<name>A0A413RMB8_9CELL</name>
<keyword evidence="13" id="KW-1185">Reference proteome</keyword>
<feature type="active site" description="Proton donor" evidence="9">
    <location>
        <position position="295"/>
    </location>
</feature>
<organism evidence="12 13">
    <name type="scientific">Cellulomonas rhizosphaerae</name>
    <dbReference type="NCBI Taxonomy" id="2293719"/>
    <lineage>
        <taxon>Bacteria</taxon>
        <taxon>Bacillati</taxon>
        <taxon>Actinomycetota</taxon>
        <taxon>Actinomycetes</taxon>
        <taxon>Micrococcales</taxon>
        <taxon>Cellulomonadaceae</taxon>
        <taxon>Cellulomonas</taxon>
    </lineage>
</organism>
<dbReference type="OrthoDB" id="9796770at2"/>
<evidence type="ECO:0000256" key="2">
    <source>
        <dbReference type="ARBA" id="ARBA00004496"/>
    </source>
</evidence>
<feature type="active site" evidence="9">
    <location>
        <position position="267"/>
    </location>
</feature>
<evidence type="ECO:0000256" key="10">
    <source>
        <dbReference type="RuleBase" id="RU003421"/>
    </source>
</evidence>
<evidence type="ECO:0000256" key="8">
    <source>
        <dbReference type="PIRNR" id="PIRNR006431"/>
    </source>
</evidence>
<dbReference type="RefSeq" id="WP_118766987.1">
    <property type="nucleotide sequence ID" value="NZ_QWKP01000182.1"/>
</dbReference>
<sequence>MVHDPIEPHDHGWLARPDGARVYWEASGNPDGLAAIYLHGGPGSGLGRGGYRRRFDPARYRIIGIDQRGCGRSTPLASESLETLDANTTQALLADLEALRDQLGIEAWLLHGVSWGSTLALAYALDHPDRVTGIVLTAVTSGSREEIDWITQGVGAIFPEAWARFRAGAPGEERVVDAYARLLRDADPAVRSAAARAWEEWESTHVSLDPGWVPGSMFDDDLERQNFATLVTHYWANDCFLRGPARIRDRIAELAGVPGVLIHGRHDVSGPAITPWLLHQAWPGSELVVVESEGHGGPQEMELTCDAIGRLADELSPRARTSGGDRHR</sequence>
<evidence type="ECO:0000256" key="9">
    <source>
        <dbReference type="PIRSR" id="PIRSR006431-1"/>
    </source>
</evidence>
<dbReference type="InterPro" id="IPR005944">
    <property type="entry name" value="Pro_iminopeptidase"/>
</dbReference>
<evidence type="ECO:0000256" key="4">
    <source>
        <dbReference type="ARBA" id="ARBA00022438"/>
    </source>
</evidence>
<comment type="catalytic activity">
    <reaction evidence="1 8 10">
        <text>Release of N-terminal proline from a peptide.</text>
        <dbReference type="EC" id="3.4.11.5"/>
    </reaction>
</comment>
<reference evidence="12 13" key="1">
    <citation type="submission" date="2018-08" db="EMBL/GenBank/DDBJ databases">
        <title>Cellulomonas rhizosphaerae sp. nov., a novel actinomycete isolated from soil.</title>
        <authorList>
            <person name="Tian Y."/>
        </authorList>
    </citation>
    <scope>NUCLEOTIDE SEQUENCE [LARGE SCALE GENOMIC DNA]</scope>
    <source>
        <strain evidence="12 13">NEAU-TCZ24</strain>
    </source>
</reference>
<evidence type="ECO:0000313" key="12">
    <source>
        <dbReference type="EMBL" id="RHA41631.1"/>
    </source>
</evidence>
<dbReference type="Proteomes" id="UP000283374">
    <property type="component" value="Unassembled WGS sequence"/>
</dbReference>
<dbReference type="GO" id="GO:0004177">
    <property type="term" value="F:aminopeptidase activity"/>
    <property type="evidence" value="ECO:0007669"/>
    <property type="project" value="UniProtKB-UniRule"/>
</dbReference>
<dbReference type="AlphaFoldDB" id="A0A413RMB8"/>
<protein>
    <recommendedName>
        <fullName evidence="8 10">Proline iminopeptidase</fullName>
        <shortName evidence="8">PIP</shortName>
        <ecNumber evidence="8 10">3.4.11.5</ecNumber>
    </recommendedName>
    <alternativeName>
        <fullName evidence="8">Prolyl aminopeptidase</fullName>
    </alternativeName>
</protein>
<accession>A0A413RMB8</accession>
<dbReference type="NCBIfam" id="TIGR01249">
    <property type="entry name" value="pro_imino_pep_1"/>
    <property type="match status" value="1"/>
</dbReference>
<feature type="active site" description="Nucleophile" evidence="9">
    <location>
        <position position="114"/>
    </location>
</feature>
<dbReference type="PANTHER" id="PTHR43722:SF1">
    <property type="entry name" value="PROLINE IMINOPEPTIDASE"/>
    <property type="match status" value="1"/>
</dbReference>
<comment type="caution">
    <text evidence="12">The sequence shown here is derived from an EMBL/GenBank/DDBJ whole genome shotgun (WGS) entry which is preliminary data.</text>
</comment>
<dbReference type="Gene3D" id="3.40.50.1820">
    <property type="entry name" value="alpha/beta hydrolase"/>
    <property type="match status" value="1"/>
</dbReference>
<feature type="domain" description="AB hydrolase-1" evidence="11">
    <location>
        <begin position="36"/>
        <end position="295"/>
    </location>
</feature>
<dbReference type="PRINTS" id="PR00111">
    <property type="entry name" value="ABHYDROLASE"/>
</dbReference>
<evidence type="ECO:0000259" key="11">
    <source>
        <dbReference type="Pfam" id="PF00561"/>
    </source>
</evidence>
<evidence type="ECO:0000256" key="1">
    <source>
        <dbReference type="ARBA" id="ARBA00001585"/>
    </source>
</evidence>
<comment type="subcellular location">
    <subcellularLocation>
        <location evidence="2 8">Cytoplasm</location>
    </subcellularLocation>
</comment>
<dbReference type="PRINTS" id="PR00793">
    <property type="entry name" value="PROAMNOPTASE"/>
</dbReference>
<dbReference type="SUPFAM" id="SSF53474">
    <property type="entry name" value="alpha/beta-Hydrolases"/>
    <property type="match status" value="1"/>
</dbReference>
<dbReference type="Pfam" id="PF00561">
    <property type="entry name" value="Abhydrolase_1"/>
    <property type="match status" value="1"/>
</dbReference>
<evidence type="ECO:0000256" key="6">
    <source>
        <dbReference type="ARBA" id="ARBA00022670"/>
    </source>
</evidence>
<evidence type="ECO:0000256" key="3">
    <source>
        <dbReference type="ARBA" id="ARBA00010088"/>
    </source>
</evidence>
<gene>
    <name evidence="12" type="primary">pip</name>
    <name evidence="12" type="ORF">D1825_08420</name>
</gene>
<dbReference type="InterPro" id="IPR000073">
    <property type="entry name" value="AB_hydrolase_1"/>
</dbReference>
<evidence type="ECO:0000256" key="7">
    <source>
        <dbReference type="ARBA" id="ARBA00022801"/>
    </source>
</evidence>
<dbReference type="EMBL" id="QWKP01000182">
    <property type="protein sequence ID" value="RHA41631.1"/>
    <property type="molecule type" value="Genomic_DNA"/>
</dbReference>